<dbReference type="InterPro" id="IPR005186">
    <property type="entry name" value="FlaG"/>
</dbReference>
<dbReference type="OrthoDB" id="6388605at2"/>
<dbReference type="SUPFAM" id="SSF160214">
    <property type="entry name" value="FlaG-like"/>
    <property type="match status" value="1"/>
</dbReference>
<protein>
    <recommendedName>
        <fullName evidence="3">Flagellar biosynthesis protein FlaG</fullName>
    </recommendedName>
</protein>
<dbReference type="PANTHER" id="PTHR37166">
    <property type="entry name" value="PROTEIN FLAG"/>
    <property type="match status" value="1"/>
</dbReference>
<dbReference type="Pfam" id="PF03646">
    <property type="entry name" value="FlaG"/>
    <property type="match status" value="1"/>
</dbReference>
<dbReference type="AlphaFoldDB" id="A0A432XYU1"/>
<comment type="caution">
    <text evidence="1">The sequence shown here is derived from an EMBL/GenBank/DDBJ whole genome shotgun (WGS) entry which is preliminary data.</text>
</comment>
<evidence type="ECO:0000313" key="1">
    <source>
        <dbReference type="EMBL" id="RUO53794.1"/>
    </source>
</evidence>
<dbReference type="InterPro" id="IPR035924">
    <property type="entry name" value="FlaG-like_sf"/>
</dbReference>
<evidence type="ECO:0008006" key="3">
    <source>
        <dbReference type="Google" id="ProtNLM"/>
    </source>
</evidence>
<sequence>MGIEINAFSSSSIRLTKQDEEPSAVQANEKSVKTAAETSVINKSTVKNEEANGIATDSQQSIERVNELVQELNDNSNIRRKNLELVVNDDIGQTIVKVVDSESGEVIRQIPSEELVRLSERLKESDKIDDIGVGYLIDSVT</sequence>
<name>A0A432XYU1_9GAMM</name>
<dbReference type="Proteomes" id="UP000287330">
    <property type="component" value="Unassembled WGS sequence"/>
</dbReference>
<dbReference type="RefSeq" id="WP_110574316.1">
    <property type="nucleotide sequence ID" value="NZ_PIPV01000005.1"/>
</dbReference>
<evidence type="ECO:0000313" key="2">
    <source>
        <dbReference type="Proteomes" id="UP000287330"/>
    </source>
</evidence>
<dbReference type="EMBL" id="PIPV01000005">
    <property type="protein sequence ID" value="RUO53794.1"/>
    <property type="molecule type" value="Genomic_DNA"/>
</dbReference>
<proteinExistence type="predicted"/>
<dbReference type="Gene3D" id="3.30.160.170">
    <property type="entry name" value="FlaG-like"/>
    <property type="match status" value="1"/>
</dbReference>
<reference evidence="2" key="1">
    <citation type="journal article" date="2018" name="Front. Microbiol.">
        <title>Genome-Based Analysis Reveals the Taxonomy and Diversity of the Family Idiomarinaceae.</title>
        <authorList>
            <person name="Liu Y."/>
            <person name="Lai Q."/>
            <person name="Shao Z."/>
        </authorList>
    </citation>
    <scope>NUCLEOTIDE SEQUENCE [LARGE SCALE GENOMIC DNA]</scope>
    <source>
        <strain evidence="2">F23</strain>
    </source>
</reference>
<dbReference type="PANTHER" id="PTHR37166:SF1">
    <property type="entry name" value="PROTEIN FLAG"/>
    <property type="match status" value="1"/>
</dbReference>
<keyword evidence="2" id="KW-1185">Reference proteome</keyword>
<gene>
    <name evidence="1" type="ORF">CWE25_07850</name>
</gene>
<organism evidence="1 2">
    <name type="scientific">Idiomarina fontislapidosi</name>
    <dbReference type="NCBI Taxonomy" id="263723"/>
    <lineage>
        <taxon>Bacteria</taxon>
        <taxon>Pseudomonadati</taxon>
        <taxon>Pseudomonadota</taxon>
        <taxon>Gammaproteobacteria</taxon>
        <taxon>Alteromonadales</taxon>
        <taxon>Idiomarinaceae</taxon>
        <taxon>Idiomarina</taxon>
    </lineage>
</organism>
<accession>A0A432XYU1</accession>